<dbReference type="AlphaFoldDB" id="A0A194S7M0"/>
<dbReference type="PANTHER" id="PTHR11685">
    <property type="entry name" value="RBR FAMILY RING FINGER AND IBR DOMAIN-CONTAINING"/>
    <property type="match status" value="1"/>
</dbReference>
<dbReference type="EC" id="2.3.2.31" evidence="2"/>
<dbReference type="InterPro" id="IPR017907">
    <property type="entry name" value="Znf_RING_CS"/>
</dbReference>
<evidence type="ECO:0000256" key="5">
    <source>
        <dbReference type="ARBA" id="ARBA00022737"/>
    </source>
</evidence>
<dbReference type="OrthoDB" id="9977870at2759"/>
<keyword evidence="5" id="KW-0677">Repeat</keyword>
<dbReference type="SUPFAM" id="SSF57850">
    <property type="entry name" value="RING/U-box"/>
    <property type="match status" value="1"/>
</dbReference>
<dbReference type="InterPro" id="IPR001841">
    <property type="entry name" value="Znf_RING"/>
</dbReference>
<evidence type="ECO:0000256" key="6">
    <source>
        <dbReference type="ARBA" id="ARBA00022771"/>
    </source>
</evidence>
<dbReference type="STRING" id="578459.A0A194S7M0"/>
<evidence type="ECO:0000256" key="9">
    <source>
        <dbReference type="PROSITE-ProRule" id="PRU00175"/>
    </source>
</evidence>
<dbReference type="PROSITE" id="PS51873">
    <property type="entry name" value="TRIAD"/>
    <property type="match status" value="1"/>
</dbReference>
<dbReference type="PROSITE" id="PS50089">
    <property type="entry name" value="ZF_RING_2"/>
    <property type="match status" value="1"/>
</dbReference>
<evidence type="ECO:0000259" key="10">
    <source>
        <dbReference type="PROSITE" id="PS50089"/>
    </source>
</evidence>
<evidence type="ECO:0000313" key="13">
    <source>
        <dbReference type="Proteomes" id="UP000053890"/>
    </source>
</evidence>
<keyword evidence="4" id="KW-0479">Metal-binding</keyword>
<keyword evidence="8" id="KW-0862">Zinc</keyword>
<accession>A0A194S7M0</accession>
<evidence type="ECO:0000313" key="12">
    <source>
        <dbReference type="EMBL" id="KPV76549.1"/>
    </source>
</evidence>
<protein>
    <recommendedName>
        <fullName evidence="2">RBR-type E3 ubiquitin transferase</fullName>
        <ecNumber evidence="2">2.3.2.31</ecNumber>
    </recommendedName>
</protein>
<dbReference type="PROSITE" id="PS00518">
    <property type="entry name" value="ZF_RING_1"/>
    <property type="match status" value="1"/>
</dbReference>
<dbReference type="InterPro" id="IPR002867">
    <property type="entry name" value="IBR_dom"/>
</dbReference>
<dbReference type="SMART" id="SM00647">
    <property type="entry name" value="IBR"/>
    <property type="match status" value="2"/>
</dbReference>
<evidence type="ECO:0000256" key="8">
    <source>
        <dbReference type="ARBA" id="ARBA00022833"/>
    </source>
</evidence>
<dbReference type="CDD" id="cd22584">
    <property type="entry name" value="Rcat_RBR_unk"/>
    <property type="match status" value="1"/>
</dbReference>
<evidence type="ECO:0000256" key="4">
    <source>
        <dbReference type="ARBA" id="ARBA00022723"/>
    </source>
</evidence>
<keyword evidence="3" id="KW-0808">Transferase</keyword>
<evidence type="ECO:0000256" key="3">
    <source>
        <dbReference type="ARBA" id="ARBA00022679"/>
    </source>
</evidence>
<evidence type="ECO:0000256" key="2">
    <source>
        <dbReference type="ARBA" id="ARBA00012251"/>
    </source>
</evidence>
<gene>
    <name evidence="12" type="ORF">RHOBADRAFT_35184</name>
</gene>
<dbReference type="GO" id="GO:0008270">
    <property type="term" value="F:zinc ion binding"/>
    <property type="evidence" value="ECO:0007669"/>
    <property type="project" value="UniProtKB-KW"/>
</dbReference>
<comment type="catalytic activity">
    <reaction evidence="1">
        <text>[E2 ubiquitin-conjugating enzyme]-S-ubiquitinyl-L-cysteine + [acceptor protein]-L-lysine = [E2 ubiquitin-conjugating enzyme]-L-cysteine + [acceptor protein]-N(6)-ubiquitinyl-L-lysine.</text>
        <dbReference type="EC" id="2.3.2.31"/>
    </reaction>
</comment>
<reference evidence="12 13" key="1">
    <citation type="journal article" date="2015" name="Front. Microbiol.">
        <title>Genome sequence of the plant growth promoting endophytic yeast Rhodotorula graminis WP1.</title>
        <authorList>
            <person name="Firrincieli A."/>
            <person name="Otillar R."/>
            <person name="Salamov A."/>
            <person name="Schmutz J."/>
            <person name="Khan Z."/>
            <person name="Redman R.S."/>
            <person name="Fleck N.D."/>
            <person name="Lindquist E."/>
            <person name="Grigoriev I.V."/>
            <person name="Doty S.L."/>
        </authorList>
    </citation>
    <scope>NUCLEOTIDE SEQUENCE [LARGE SCALE GENOMIC DNA]</scope>
    <source>
        <strain evidence="12 13">WP1</strain>
    </source>
</reference>
<dbReference type="Proteomes" id="UP000053890">
    <property type="component" value="Unassembled WGS sequence"/>
</dbReference>
<evidence type="ECO:0000256" key="1">
    <source>
        <dbReference type="ARBA" id="ARBA00001798"/>
    </source>
</evidence>
<dbReference type="EMBL" id="KQ474076">
    <property type="protein sequence ID" value="KPV76549.1"/>
    <property type="molecule type" value="Genomic_DNA"/>
</dbReference>
<evidence type="ECO:0000256" key="7">
    <source>
        <dbReference type="ARBA" id="ARBA00022786"/>
    </source>
</evidence>
<dbReference type="Gene3D" id="1.20.120.1750">
    <property type="match status" value="1"/>
</dbReference>
<name>A0A194S7M0_RHOGW</name>
<keyword evidence="6 9" id="KW-0863">Zinc-finger</keyword>
<dbReference type="GeneID" id="28973708"/>
<dbReference type="RefSeq" id="XP_018272598.1">
    <property type="nucleotide sequence ID" value="XM_018413259.1"/>
</dbReference>
<organism evidence="12 13">
    <name type="scientific">Rhodotorula graminis (strain WP1)</name>
    <dbReference type="NCBI Taxonomy" id="578459"/>
    <lineage>
        <taxon>Eukaryota</taxon>
        <taxon>Fungi</taxon>
        <taxon>Dikarya</taxon>
        <taxon>Basidiomycota</taxon>
        <taxon>Pucciniomycotina</taxon>
        <taxon>Microbotryomycetes</taxon>
        <taxon>Sporidiobolales</taxon>
        <taxon>Sporidiobolaceae</taxon>
        <taxon>Rhodotorula</taxon>
    </lineage>
</organism>
<proteinExistence type="predicted"/>
<evidence type="ECO:0000259" key="11">
    <source>
        <dbReference type="PROSITE" id="PS51873"/>
    </source>
</evidence>
<dbReference type="InterPro" id="IPR044066">
    <property type="entry name" value="TRIAD_supradom"/>
</dbReference>
<keyword evidence="13" id="KW-1185">Reference proteome</keyword>
<keyword evidence="7" id="KW-0833">Ubl conjugation pathway</keyword>
<sequence length="436" mass="47204">MAVLPPDSLALIASLLQADLAELRQQHARQPQAAAGSATSDEDDALALYEQELAGLVQADKDAKLARSLAAAAATDGPLFQALAREEEAAREDHRLALQLSTEVDDDGDDEPMRQDYYCRPVAPVGPQHQPRPVPVASTEYCGECIACTDTFLSSSLVHVRCKDNHAYCGACLHDLFVAATKDESLFPPRCDGAEIPLDLVKRYLSQQELFEYSRKAAEFSTPKRLYCAVATCSTFLGAASGHQVAVKCPTCQRSTCAGCKGPWHGPIAVCGASPDADAARALEREFQFKQCPSCKRVVELDSGCHHIYCRCGHEFCYLCAAKWQGGRQTCDCPLWEERRLLHAQNEDLGVAQAAAPAQVVRAVRAAAVAAPVRAPVAPPAVPQVVDCGHRHVVKIEGAGRCTECAANLHLFLLRCNDCRANLCVRCRRNRARVAA</sequence>
<dbReference type="GO" id="GO:0016567">
    <property type="term" value="P:protein ubiquitination"/>
    <property type="evidence" value="ECO:0007669"/>
    <property type="project" value="InterPro"/>
</dbReference>
<dbReference type="OMA" id="RLYCAEP"/>
<dbReference type="GO" id="GO:0061630">
    <property type="term" value="F:ubiquitin protein ligase activity"/>
    <property type="evidence" value="ECO:0007669"/>
    <property type="project" value="UniProtKB-EC"/>
</dbReference>
<feature type="domain" description="RING-type" evidence="10">
    <location>
        <begin position="292"/>
        <end position="337"/>
    </location>
</feature>
<dbReference type="InterPro" id="IPR031127">
    <property type="entry name" value="E3_UB_ligase_RBR"/>
</dbReference>
<feature type="domain" description="RING-type" evidence="11">
    <location>
        <begin position="141"/>
        <end position="337"/>
    </location>
</feature>
<dbReference type="Pfam" id="PF01485">
    <property type="entry name" value="IBR"/>
    <property type="match status" value="2"/>
</dbReference>